<keyword evidence="3" id="KW-0347">Helicase</keyword>
<dbReference type="Proteomes" id="UP000655225">
    <property type="component" value="Unassembled WGS sequence"/>
</dbReference>
<dbReference type="PANTHER" id="PTHR12131:SF28">
    <property type="entry name" value="DEXH-BOX ATP-DEPENDENT RNA HELICASE DEXH18, MITOCHONDRIAL"/>
    <property type="match status" value="1"/>
</dbReference>
<dbReference type="AlphaFoldDB" id="A0A835D4D7"/>
<gene>
    <name evidence="5" type="ORF">HHK36_024736</name>
</gene>
<proteinExistence type="predicted"/>
<evidence type="ECO:0000256" key="3">
    <source>
        <dbReference type="ARBA" id="ARBA00022806"/>
    </source>
</evidence>
<dbReference type="GO" id="GO:0005524">
    <property type="term" value="F:ATP binding"/>
    <property type="evidence" value="ECO:0007669"/>
    <property type="project" value="UniProtKB-KW"/>
</dbReference>
<evidence type="ECO:0000313" key="5">
    <source>
        <dbReference type="EMBL" id="KAF8390213.1"/>
    </source>
</evidence>
<dbReference type="InterPro" id="IPR050699">
    <property type="entry name" value="RNA-DNA_Helicase"/>
</dbReference>
<dbReference type="SUPFAM" id="SSF52540">
    <property type="entry name" value="P-loop containing nucleoside triphosphate hydrolases"/>
    <property type="match status" value="1"/>
</dbReference>
<dbReference type="GO" id="GO:0004386">
    <property type="term" value="F:helicase activity"/>
    <property type="evidence" value="ECO:0007669"/>
    <property type="project" value="UniProtKB-KW"/>
</dbReference>
<keyword evidence="6" id="KW-1185">Reference proteome</keyword>
<evidence type="ECO:0000256" key="2">
    <source>
        <dbReference type="ARBA" id="ARBA00022801"/>
    </source>
</evidence>
<organism evidence="5 6">
    <name type="scientific">Tetracentron sinense</name>
    <name type="common">Spur-leaf</name>
    <dbReference type="NCBI Taxonomy" id="13715"/>
    <lineage>
        <taxon>Eukaryota</taxon>
        <taxon>Viridiplantae</taxon>
        <taxon>Streptophyta</taxon>
        <taxon>Embryophyta</taxon>
        <taxon>Tracheophyta</taxon>
        <taxon>Spermatophyta</taxon>
        <taxon>Magnoliopsida</taxon>
        <taxon>Trochodendrales</taxon>
        <taxon>Trochodendraceae</taxon>
        <taxon>Tetracentron</taxon>
    </lineage>
</organism>
<dbReference type="InterPro" id="IPR027417">
    <property type="entry name" value="P-loop_NTPase"/>
</dbReference>
<comment type="caution">
    <text evidence="5">The sequence shown here is derived from an EMBL/GenBank/DDBJ whole genome shotgun (WGS) entry which is preliminary data.</text>
</comment>
<sequence length="519" mass="59130">MARRPPATFLFQFKSFHLKIKFLGFGFSYQIDFSITLENECFRIPEEVCSFLSFDSQTRIVSTSLLNLKPAFIIRSLGQKFRDFSLVDRKPFSSSVENGDSVNENSFCTTIDCEGTEDVDSGRTAGFEHVASRDPLELYRGSFAILIRASNKHNPTVQFLCEIRFKPLVVKAKTLLRDLLNVQSGDCMVAFSRRVIFEVKMAIEKYTKHSCCVIYGAWPPEIRRQQADLFNDQDNEFDVLVASDDHFLRKYIRYSAGMVQQIAGRAGQRGSRYPDGLMTTLHLYDLDYLIECLKQPFDEVKNVGLFTFSLSRLSYLPGRSKMLLSASYLKNSYVKKAETMATDIADPLSQSLAKACRTPESRQAGKQSLHRNKMVMRGQGHLLEHMKILHPVLKMSKRHEKFPQDKHPEKVPSINIIYTYQVVEGENWRKLNCTQFSYMALTPYRVSLVLCLLEVKDIGRNYHPVVEVGGYGPYGIKTECNPVIELDCHSAAVTKVNAIVVDIDGDGNFIMNVQEAHTY</sequence>
<evidence type="ECO:0000256" key="4">
    <source>
        <dbReference type="ARBA" id="ARBA00022840"/>
    </source>
</evidence>
<reference evidence="5 6" key="1">
    <citation type="submission" date="2020-04" db="EMBL/GenBank/DDBJ databases">
        <title>Plant Genome Project.</title>
        <authorList>
            <person name="Zhang R.-G."/>
        </authorList>
    </citation>
    <scope>NUCLEOTIDE SEQUENCE [LARGE SCALE GENOMIC DNA]</scope>
    <source>
        <strain evidence="5">YNK0</strain>
        <tissue evidence="5">Leaf</tissue>
    </source>
</reference>
<dbReference type="PANTHER" id="PTHR12131">
    <property type="entry name" value="ATP-DEPENDENT RNA AND DNA HELICASE"/>
    <property type="match status" value="1"/>
</dbReference>
<dbReference type="Gene3D" id="3.40.50.300">
    <property type="entry name" value="P-loop containing nucleotide triphosphate hydrolases"/>
    <property type="match status" value="2"/>
</dbReference>
<evidence type="ECO:0000313" key="6">
    <source>
        <dbReference type="Proteomes" id="UP000655225"/>
    </source>
</evidence>
<accession>A0A835D4D7</accession>
<dbReference type="GO" id="GO:0045025">
    <property type="term" value="C:mitochondrial degradosome"/>
    <property type="evidence" value="ECO:0007669"/>
    <property type="project" value="TreeGrafter"/>
</dbReference>
<protein>
    <submittedName>
        <fullName evidence="5">Uncharacterized protein</fullName>
    </submittedName>
</protein>
<dbReference type="OrthoDB" id="6692397at2759"/>
<dbReference type="GO" id="GO:0016787">
    <property type="term" value="F:hydrolase activity"/>
    <property type="evidence" value="ECO:0007669"/>
    <property type="project" value="UniProtKB-KW"/>
</dbReference>
<name>A0A835D4D7_TETSI</name>
<keyword evidence="2" id="KW-0378">Hydrolase</keyword>
<keyword evidence="4" id="KW-0067">ATP-binding</keyword>
<evidence type="ECO:0000256" key="1">
    <source>
        <dbReference type="ARBA" id="ARBA00022741"/>
    </source>
</evidence>
<keyword evidence="1" id="KW-0547">Nucleotide-binding</keyword>
<dbReference type="EMBL" id="JABCRI010000018">
    <property type="protein sequence ID" value="KAF8390213.1"/>
    <property type="molecule type" value="Genomic_DNA"/>
</dbReference>
<dbReference type="GO" id="GO:0000965">
    <property type="term" value="P:mitochondrial RNA 3'-end processing"/>
    <property type="evidence" value="ECO:0007669"/>
    <property type="project" value="TreeGrafter"/>
</dbReference>